<dbReference type="Gene3D" id="3.40.190.10">
    <property type="entry name" value="Periplasmic binding protein-like II"/>
    <property type="match status" value="1"/>
</dbReference>
<accession>A0A9X1LQ65</accession>
<evidence type="ECO:0000313" key="3">
    <source>
        <dbReference type="EMBL" id="MCC2029793.1"/>
    </source>
</evidence>
<dbReference type="GO" id="GO:0015833">
    <property type="term" value="P:peptide transport"/>
    <property type="evidence" value="ECO:0007669"/>
    <property type="project" value="TreeGrafter"/>
</dbReference>
<dbReference type="GO" id="GO:0043190">
    <property type="term" value="C:ATP-binding cassette (ABC) transporter complex"/>
    <property type="evidence" value="ECO:0007669"/>
    <property type="project" value="InterPro"/>
</dbReference>
<feature type="domain" description="Solute-binding protein family 5" evidence="2">
    <location>
        <begin position="89"/>
        <end position="452"/>
    </location>
</feature>
<keyword evidence="1" id="KW-0732">Signal</keyword>
<evidence type="ECO:0000259" key="2">
    <source>
        <dbReference type="Pfam" id="PF00496"/>
    </source>
</evidence>
<feature type="signal peptide" evidence="1">
    <location>
        <begin position="1"/>
        <end position="27"/>
    </location>
</feature>
<dbReference type="InterPro" id="IPR039424">
    <property type="entry name" value="SBP_5"/>
</dbReference>
<keyword evidence="4" id="KW-1185">Reference proteome</keyword>
<feature type="chain" id="PRO_5040846418" evidence="1">
    <location>
        <begin position="28"/>
        <end position="543"/>
    </location>
</feature>
<dbReference type="GO" id="GO:1904680">
    <property type="term" value="F:peptide transmembrane transporter activity"/>
    <property type="evidence" value="ECO:0007669"/>
    <property type="project" value="TreeGrafter"/>
</dbReference>
<name>A0A9X1LQ65_9MICO</name>
<dbReference type="AlphaFoldDB" id="A0A9X1LQ65"/>
<dbReference type="CDD" id="cd08492">
    <property type="entry name" value="PBP2_NikA_DppA_OppA_like_15"/>
    <property type="match status" value="1"/>
</dbReference>
<reference evidence="3" key="1">
    <citation type="submission" date="2021-04" db="EMBL/GenBank/DDBJ databases">
        <title>Microbacterium tenobrionis sp. nov. and Microbacterium allomyrinae sp. nov., isolated from larvae of Tenobrio molitor and Allomyrina dichotoma, respectively.</title>
        <authorList>
            <person name="Lee S.D."/>
        </authorList>
    </citation>
    <scope>NUCLEOTIDE SEQUENCE</scope>
    <source>
        <strain evidence="3">YMB-B2</strain>
    </source>
</reference>
<organism evidence="3 4">
    <name type="scientific">Microbacterium tenebrionis</name>
    <dbReference type="NCBI Taxonomy" id="2830665"/>
    <lineage>
        <taxon>Bacteria</taxon>
        <taxon>Bacillati</taxon>
        <taxon>Actinomycetota</taxon>
        <taxon>Actinomycetes</taxon>
        <taxon>Micrococcales</taxon>
        <taxon>Microbacteriaceae</taxon>
        <taxon>Microbacterium</taxon>
    </lineage>
</organism>
<dbReference type="Proteomes" id="UP001139289">
    <property type="component" value="Unassembled WGS sequence"/>
</dbReference>
<dbReference type="PANTHER" id="PTHR30290">
    <property type="entry name" value="PERIPLASMIC BINDING COMPONENT OF ABC TRANSPORTER"/>
    <property type="match status" value="1"/>
</dbReference>
<gene>
    <name evidence="3" type="ORF">KEC56_09720</name>
</gene>
<dbReference type="SUPFAM" id="SSF53850">
    <property type="entry name" value="Periplasmic binding protein-like II"/>
    <property type="match status" value="1"/>
</dbReference>
<dbReference type="PIRSF" id="PIRSF002741">
    <property type="entry name" value="MppA"/>
    <property type="match status" value="1"/>
</dbReference>
<evidence type="ECO:0000313" key="4">
    <source>
        <dbReference type="Proteomes" id="UP001139289"/>
    </source>
</evidence>
<evidence type="ECO:0000256" key="1">
    <source>
        <dbReference type="SAM" id="SignalP"/>
    </source>
</evidence>
<dbReference type="PROSITE" id="PS51257">
    <property type="entry name" value="PROKAR_LIPOPROTEIN"/>
    <property type="match status" value="1"/>
</dbReference>
<dbReference type="Pfam" id="PF00496">
    <property type="entry name" value="SBP_bac_5"/>
    <property type="match status" value="1"/>
</dbReference>
<comment type="caution">
    <text evidence="3">The sequence shown here is derived from an EMBL/GenBank/DDBJ whole genome shotgun (WGS) entry which is preliminary data.</text>
</comment>
<dbReference type="EMBL" id="JAGTTM010000003">
    <property type="protein sequence ID" value="MCC2029793.1"/>
    <property type="molecule type" value="Genomic_DNA"/>
</dbReference>
<proteinExistence type="predicted"/>
<protein>
    <submittedName>
        <fullName evidence="3">ABC transporter substrate-binding protein</fullName>
    </submittedName>
</protein>
<dbReference type="GO" id="GO:0042597">
    <property type="term" value="C:periplasmic space"/>
    <property type="evidence" value="ECO:0007669"/>
    <property type="project" value="UniProtKB-ARBA"/>
</dbReference>
<sequence length="543" mass="58556">MPTSLVRRILPVTALVAASALLLSACAGTSGGSGDTSAGDVNGEVVWAIEGANLAAGHMDPQTSQLDVSGMVQRAVLDSLVYQEADGSFSPWLAEDWQVSDDSTTYTFELRDDVTFHDGEPFDAAAVKANFDRIVDPKTASAQASSMLGADFYEGTTVKDDYTVEVKFSQPYSPFLQAASTALLGFYSPKVLAESADQLKAGGPGVTVGTGPFELTEYTPDQEIVYTRNPDYAWGPDGAGPAKFETLRVEILPEASVRAGVVSSGEADLASNIPPNLAVDLPDTLTVDSVEYPGLPYSLYLNEKYGVFADEKVRQAFARGIDIDAAVEEIYFGQFPRAWSILGSTTPGYDASLEGTWPFDQDAANSLLDEAGWTDRDSDGIRMKDGKRLSARWIAWTPVPDDKAALGNAIQSDLAQIGFEVKREVLEPGAYNEQYGPKTFDLTDWGFSGVDGDLLRSHLHTDGFQNASQVSDPEIDELLEQGIATSDVDARADIYAQLQQWNAEYTAIVPLYSPSLITAYNDTVDGLQYDLYGRPLFYGVTVG</sequence>
<dbReference type="RefSeq" id="WP_227530808.1">
    <property type="nucleotide sequence ID" value="NZ_JAGTTM010000003.1"/>
</dbReference>
<dbReference type="InterPro" id="IPR000914">
    <property type="entry name" value="SBP_5_dom"/>
</dbReference>
<dbReference type="Gene3D" id="3.10.105.10">
    <property type="entry name" value="Dipeptide-binding Protein, Domain 3"/>
    <property type="match status" value="1"/>
</dbReference>
<dbReference type="InterPro" id="IPR030678">
    <property type="entry name" value="Peptide/Ni-bd"/>
</dbReference>